<dbReference type="EnsemblPlants" id="AVESA.00010b.r2.1DG0144230.1">
    <property type="protein sequence ID" value="AVESA.00010b.r2.1DG0144230.1.CDS.1"/>
    <property type="gene ID" value="AVESA.00010b.r2.1DG0144230"/>
</dbReference>
<evidence type="ECO:0000313" key="1">
    <source>
        <dbReference type="EnsemblPlants" id="AVESA.00010b.r2.1DG0144230.1.CDS.1"/>
    </source>
</evidence>
<dbReference type="Proteomes" id="UP001732700">
    <property type="component" value="Chromosome 1D"/>
</dbReference>
<protein>
    <submittedName>
        <fullName evidence="1">Uncharacterized protein</fullName>
    </submittedName>
</protein>
<reference evidence="1" key="2">
    <citation type="submission" date="2025-09" db="UniProtKB">
        <authorList>
            <consortium name="EnsemblPlants"/>
        </authorList>
    </citation>
    <scope>IDENTIFICATION</scope>
</reference>
<reference evidence="1" key="1">
    <citation type="submission" date="2021-05" db="EMBL/GenBank/DDBJ databases">
        <authorList>
            <person name="Scholz U."/>
            <person name="Mascher M."/>
            <person name="Fiebig A."/>
        </authorList>
    </citation>
    <scope>NUCLEOTIDE SEQUENCE [LARGE SCALE GENOMIC DNA]</scope>
</reference>
<proteinExistence type="predicted"/>
<sequence length="560" mass="62793">MSTCTVPSSTITTDDRSRHGWQRRQHGAHQTSGTHPVAEAGGAGWTRRRRSSTESRTLLRKQEGLGGLGGGGAAPSHAPCCGSRRGWVDSAAEEQHRVRVSSHRISRVPVHLRENNDKDYMSGFIAIGPLHNREDLRLRPAEWLKVVYLNGLISRGYPDPAHHLTVIQDYVRIVAAREQEARAMYVNEELADIDADDFIEMMVLDGCFIIEHLVNVAMAREEVLLHATPSSASQLSVDLILAENQMPFFILVDLFAATKLPEFETTGYDSPVLLVKLVLFYLAGENARDMNEALLPAADAVSHILHLFHAMITKARTWWCEPPSLGRTQARLLRHLESLFMVPLLHRIFPEGPRRRARLEDYVLSASDMKQMRVQFKKARGQRFAPSVVGIAWVLGPVPLAVMLYEGQLQLPQLRLESRTAPLLLNLMVFEQSPSPQGFYPSQPQDVSSYVAFMAKLVQSAEDARLLADVKVLQLHGSFGDESMQEVPRFFRVVGAASKATGELEGSYLRTTLELLRSRSDSWVDLERKYFTFLAVFLAFVTFVSGVATIFQTYAAFKYH</sequence>
<keyword evidence="2" id="KW-1185">Reference proteome</keyword>
<name>A0ACD5TYB4_AVESA</name>
<accession>A0ACD5TYB4</accession>
<organism evidence="1 2">
    <name type="scientific">Avena sativa</name>
    <name type="common">Oat</name>
    <dbReference type="NCBI Taxonomy" id="4498"/>
    <lineage>
        <taxon>Eukaryota</taxon>
        <taxon>Viridiplantae</taxon>
        <taxon>Streptophyta</taxon>
        <taxon>Embryophyta</taxon>
        <taxon>Tracheophyta</taxon>
        <taxon>Spermatophyta</taxon>
        <taxon>Magnoliopsida</taxon>
        <taxon>Liliopsida</taxon>
        <taxon>Poales</taxon>
        <taxon>Poaceae</taxon>
        <taxon>BOP clade</taxon>
        <taxon>Pooideae</taxon>
        <taxon>Poodae</taxon>
        <taxon>Poeae</taxon>
        <taxon>Poeae Chloroplast Group 1 (Aveneae type)</taxon>
        <taxon>Aveninae</taxon>
        <taxon>Avena</taxon>
    </lineage>
</organism>
<evidence type="ECO:0000313" key="2">
    <source>
        <dbReference type="Proteomes" id="UP001732700"/>
    </source>
</evidence>